<gene>
    <name evidence="1" type="ORF">JKL49_17520</name>
</gene>
<sequence>MGRFYTLPGTRSRPGVLMLNGSDGGLPAEKDARDLAASGYPTLALAYFQDWSGRPAGLPSSLNEIPLEYLLRGWTGCERDARSGPSR</sequence>
<accession>A0A974P161</accession>
<dbReference type="Gene3D" id="3.40.50.1820">
    <property type="entry name" value="alpha/beta hydrolase"/>
    <property type="match status" value="1"/>
</dbReference>
<protein>
    <submittedName>
        <fullName evidence="1">Uncharacterized protein</fullName>
    </submittedName>
</protein>
<reference evidence="1" key="1">
    <citation type="submission" date="2021-01" db="EMBL/GenBank/DDBJ databases">
        <title>Genome sequence of Phenylobacterium sp. 20VBR1 isolated from a valley glaceir, Ny-Alesund, Svalbard.</title>
        <authorList>
            <person name="Thomas F.A."/>
            <person name="Krishnan K.P."/>
            <person name="Sinha R.K."/>
        </authorList>
    </citation>
    <scope>NUCLEOTIDE SEQUENCE</scope>
    <source>
        <strain evidence="1">20VBR1</strain>
    </source>
</reference>
<name>A0A974P161_9CAUL</name>
<proteinExistence type="predicted"/>
<dbReference type="AlphaFoldDB" id="A0A974P161"/>
<organism evidence="1">
    <name type="scientific">Phenylobacterium glaciei</name>
    <dbReference type="NCBI Taxonomy" id="2803784"/>
    <lineage>
        <taxon>Bacteria</taxon>
        <taxon>Pseudomonadati</taxon>
        <taxon>Pseudomonadota</taxon>
        <taxon>Alphaproteobacteria</taxon>
        <taxon>Caulobacterales</taxon>
        <taxon>Caulobacteraceae</taxon>
        <taxon>Phenylobacterium</taxon>
    </lineage>
</organism>
<dbReference type="InterPro" id="IPR029058">
    <property type="entry name" value="AB_hydrolase_fold"/>
</dbReference>
<evidence type="ECO:0000313" key="1">
    <source>
        <dbReference type="EMBL" id="QQZ49017.1"/>
    </source>
</evidence>
<dbReference type="EMBL" id="CP068570">
    <property type="protein sequence ID" value="QQZ49017.1"/>
    <property type="molecule type" value="Genomic_DNA"/>
</dbReference>